<dbReference type="RefSeq" id="WP_282584492.1">
    <property type="nucleotide sequence ID" value="NZ_JAMOIM010000004.1"/>
</dbReference>
<dbReference type="Gene3D" id="3.40.50.2000">
    <property type="entry name" value="Glycogen Phosphorylase B"/>
    <property type="match status" value="1"/>
</dbReference>
<reference evidence="1" key="1">
    <citation type="submission" date="2022-05" db="EMBL/GenBank/DDBJ databases">
        <authorList>
            <person name="Pankratov T."/>
        </authorList>
    </citation>
    <scope>NUCLEOTIDE SEQUENCE</scope>
    <source>
        <strain evidence="1">BP6-180914</strain>
    </source>
</reference>
<organism evidence="1 2">
    <name type="scientific">Lichenifustis flavocetrariae</name>
    <dbReference type="NCBI Taxonomy" id="2949735"/>
    <lineage>
        <taxon>Bacteria</taxon>
        <taxon>Pseudomonadati</taxon>
        <taxon>Pseudomonadota</taxon>
        <taxon>Alphaproteobacteria</taxon>
        <taxon>Hyphomicrobiales</taxon>
        <taxon>Lichenihabitantaceae</taxon>
        <taxon>Lichenifustis</taxon>
    </lineage>
</organism>
<protein>
    <recommendedName>
        <fullName evidence="3">Glycosyltransferase family 9 protein</fullName>
    </recommendedName>
</protein>
<accession>A0AA42CIA3</accession>
<dbReference type="AlphaFoldDB" id="A0AA42CIA3"/>
<name>A0AA42CIA3_9HYPH</name>
<dbReference type="SUPFAM" id="SSF53756">
    <property type="entry name" value="UDP-Glycosyltransferase/glycogen phosphorylase"/>
    <property type="match status" value="1"/>
</dbReference>
<comment type="caution">
    <text evidence="1">The sequence shown here is derived from an EMBL/GenBank/DDBJ whole genome shotgun (WGS) entry which is preliminary data.</text>
</comment>
<dbReference type="EMBL" id="JAMOIM010000004">
    <property type="protein sequence ID" value="MCW6508149.1"/>
    <property type="molecule type" value="Genomic_DNA"/>
</dbReference>
<proteinExistence type="predicted"/>
<evidence type="ECO:0008006" key="3">
    <source>
        <dbReference type="Google" id="ProtNLM"/>
    </source>
</evidence>
<gene>
    <name evidence="1" type="ORF">M8523_08945</name>
</gene>
<dbReference type="Proteomes" id="UP001165667">
    <property type="component" value="Unassembled WGS sequence"/>
</dbReference>
<evidence type="ECO:0000313" key="1">
    <source>
        <dbReference type="EMBL" id="MCW6508149.1"/>
    </source>
</evidence>
<evidence type="ECO:0000313" key="2">
    <source>
        <dbReference type="Proteomes" id="UP001165667"/>
    </source>
</evidence>
<sequence length="301" mass="32894">METPAAPREEHVDPHTRWMACMRRGDEAGAWAISEQVLAGRDPATRDDPRLPYHLRWVWDGRPVADRHVLVRCYHGLGDTLQFARYLPLLGRVARSVTLECQPELVPLLSAINGVDRLIPFDVAAPAQPADCDIEIMELAFALRSPATAAPPPYLRSPEPAAPLPPGTLGLCWQAGDWDPERSVPPALFLPLTSLPCVTLAPRAAELNVLNRDGCPREIAGTAALVAGVDHVVTVDSMVAHLAGALGRPTALLLKHDADWRWMSDRIDSPWYPSMRLYRQPLPGDWASVMARVAADLGCSG</sequence>
<keyword evidence="2" id="KW-1185">Reference proteome</keyword>